<dbReference type="OrthoDB" id="3266428at2759"/>
<accession>A0A0D0AZM3</accession>
<proteinExistence type="predicted"/>
<dbReference type="AlphaFoldDB" id="A0A0D0AZM3"/>
<protein>
    <recommendedName>
        <fullName evidence="4">DNA breaking-rejoining enzyme</fullName>
    </recommendedName>
</protein>
<name>A0A0D0AZM3_9AGAM</name>
<dbReference type="SUPFAM" id="SSF47823">
    <property type="entry name" value="lambda integrase-like, N-terminal domain"/>
    <property type="match status" value="1"/>
</dbReference>
<dbReference type="PANTHER" id="PTHR34605">
    <property type="entry name" value="PHAGE_INTEGRASE DOMAIN-CONTAINING PROTEIN"/>
    <property type="match status" value="1"/>
</dbReference>
<dbReference type="EMBL" id="KN835463">
    <property type="protein sequence ID" value="KIK37288.1"/>
    <property type="molecule type" value="Genomic_DNA"/>
</dbReference>
<feature type="non-terminal residue" evidence="2">
    <location>
        <position position="301"/>
    </location>
</feature>
<organism evidence="2 3">
    <name type="scientific">Suillus luteus UH-Slu-Lm8-n1</name>
    <dbReference type="NCBI Taxonomy" id="930992"/>
    <lineage>
        <taxon>Eukaryota</taxon>
        <taxon>Fungi</taxon>
        <taxon>Dikarya</taxon>
        <taxon>Basidiomycota</taxon>
        <taxon>Agaricomycotina</taxon>
        <taxon>Agaricomycetes</taxon>
        <taxon>Agaricomycetidae</taxon>
        <taxon>Boletales</taxon>
        <taxon>Suillineae</taxon>
        <taxon>Suillaceae</taxon>
        <taxon>Suillus</taxon>
    </lineage>
</organism>
<dbReference type="InterPro" id="IPR010998">
    <property type="entry name" value="Integrase_recombinase_N"/>
</dbReference>
<keyword evidence="3" id="KW-1185">Reference proteome</keyword>
<dbReference type="GO" id="GO:0003677">
    <property type="term" value="F:DNA binding"/>
    <property type="evidence" value="ECO:0007669"/>
    <property type="project" value="UniProtKB-KW"/>
</dbReference>
<evidence type="ECO:0000256" key="1">
    <source>
        <dbReference type="ARBA" id="ARBA00023125"/>
    </source>
</evidence>
<reference evidence="2 3" key="1">
    <citation type="submission" date="2014-04" db="EMBL/GenBank/DDBJ databases">
        <authorList>
            <consortium name="DOE Joint Genome Institute"/>
            <person name="Kuo A."/>
            <person name="Ruytinx J."/>
            <person name="Rineau F."/>
            <person name="Colpaert J."/>
            <person name="Kohler A."/>
            <person name="Nagy L.G."/>
            <person name="Floudas D."/>
            <person name="Copeland A."/>
            <person name="Barry K.W."/>
            <person name="Cichocki N."/>
            <person name="Veneault-Fourrey C."/>
            <person name="LaButti K."/>
            <person name="Lindquist E.A."/>
            <person name="Lipzen A."/>
            <person name="Lundell T."/>
            <person name="Morin E."/>
            <person name="Murat C."/>
            <person name="Sun H."/>
            <person name="Tunlid A."/>
            <person name="Henrissat B."/>
            <person name="Grigoriev I.V."/>
            <person name="Hibbett D.S."/>
            <person name="Martin F."/>
            <person name="Nordberg H.P."/>
            <person name="Cantor M.N."/>
            <person name="Hua S.X."/>
        </authorList>
    </citation>
    <scope>NUCLEOTIDE SEQUENCE [LARGE SCALE GENOMIC DNA]</scope>
    <source>
        <strain evidence="2 3">UH-Slu-Lm8-n1</strain>
    </source>
</reference>
<dbReference type="InterPro" id="IPR052925">
    <property type="entry name" value="Phage_Integrase-like_Recomb"/>
</dbReference>
<evidence type="ECO:0008006" key="4">
    <source>
        <dbReference type="Google" id="ProtNLM"/>
    </source>
</evidence>
<feature type="non-terminal residue" evidence="2">
    <location>
        <position position="1"/>
    </location>
</feature>
<reference evidence="3" key="2">
    <citation type="submission" date="2015-01" db="EMBL/GenBank/DDBJ databases">
        <title>Evolutionary Origins and Diversification of the Mycorrhizal Mutualists.</title>
        <authorList>
            <consortium name="DOE Joint Genome Institute"/>
            <consortium name="Mycorrhizal Genomics Consortium"/>
            <person name="Kohler A."/>
            <person name="Kuo A."/>
            <person name="Nagy L.G."/>
            <person name="Floudas D."/>
            <person name="Copeland A."/>
            <person name="Barry K.W."/>
            <person name="Cichocki N."/>
            <person name="Veneault-Fourrey C."/>
            <person name="LaButti K."/>
            <person name="Lindquist E.A."/>
            <person name="Lipzen A."/>
            <person name="Lundell T."/>
            <person name="Morin E."/>
            <person name="Murat C."/>
            <person name="Riley R."/>
            <person name="Ohm R."/>
            <person name="Sun H."/>
            <person name="Tunlid A."/>
            <person name="Henrissat B."/>
            <person name="Grigoriev I.V."/>
            <person name="Hibbett D.S."/>
            <person name="Martin F."/>
        </authorList>
    </citation>
    <scope>NUCLEOTIDE SEQUENCE [LARGE SCALE GENOMIC DNA]</scope>
    <source>
        <strain evidence="3">UH-Slu-Lm8-n1</strain>
    </source>
</reference>
<evidence type="ECO:0000313" key="3">
    <source>
        <dbReference type="Proteomes" id="UP000054485"/>
    </source>
</evidence>
<keyword evidence="1" id="KW-0238">DNA-binding</keyword>
<dbReference type="STRING" id="930992.A0A0D0AZM3"/>
<gene>
    <name evidence="2" type="ORF">CY34DRAFT_42704</name>
</gene>
<dbReference type="PANTHER" id="PTHR34605:SF3">
    <property type="entry name" value="P CELL-TYPE AGGLUTINATION PROTEIN MAP4-LIKE-RELATED"/>
    <property type="match status" value="1"/>
</dbReference>
<evidence type="ECO:0000313" key="2">
    <source>
        <dbReference type="EMBL" id="KIK37288.1"/>
    </source>
</evidence>
<dbReference type="InParanoid" id="A0A0D0AZM3"/>
<dbReference type="HOGENOM" id="CLU_003292_2_0_1"/>
<dbReference type="Gene3D" id="1.10.150.130">
    <property type="match status" value="1"/>
</dbReference>
<sequence length="301" mass="33672">KISKPRKPKTGCTVSPSIFRPHVLARDRIRLWFAPHSDSFHQSLLDELSSDSASQLLDVLLASVEAKTRENYGSGLLRFHQFCDSLSISEEKRLPASEILLAAFVAHWAGRVAVTTVDNWLAGLHFWHQFNNAPWHGSSLLRRSKTGLSKSVPDSSKRPRRPPVTIEHMHALFQHLDLSNSFDSAVYCTACVAFWCCCRLGELVIPSINSFDPSRHISRSAHVSSTTTTNGISFSVFHIPWTKTTHNEGADIIATKIDDSTNPYTALIHHLSANSLVPSHAPFFAFETIDGWSPMTRTWFL</sequence>
<dbReference type="Proteomes" id="UP000054485">
    <property type="component" value="Unassembled WGS sequence"/>
</dbReference>